<evidence type="ECO:0000313" key="1">
    <source>
        <dbReference type="EMBL" id="CAB4187279.1"/>
    </source>
</evidence>
<organism evidence="1">
    <name type="scientific">uncultured Caudovirales phage</name>
    <dbReference type="NCBI Taxonomy" id="2100421"/>
    <lineage>
        <taxon>Viruses</taxon>
        <taxon>Duplodnaviria</taxon>
        <taxon>Heunggongvirae</taxon>
        <taxon>Uroviricota</taxon>
        <taxon>Caudoviricetes</taxon>
        <taxon>Peduoviridae</taxon>
        <taxon>Maltschvirus</taxon>
        <taxon>Maltschvirus maltsch</taxon>
    </lineage>
</organism>
<name>A0A6J5QRG5_9CAUD</name>
<accession>A0A6J5QRG5</accession>
<protein>
    <submittedName>
        <fullName evidence="1">Uncharacterized protein</fullName>
    </submittedName>
</protein>
<dbReference type="EMBL" id="LR797111">
    <property type="protein sequence ID" value="CAB4187279.1"/>
    <property type="molecule type" value="Genomic_DNA"/>
</dbReference>
<proteinExistence type="predicted"/>
<sequence length="118" mass="12825">MTPWKLSLDGRSALRTLDDGISQESRMTESIPANELAMALAADSLSTAELIAGINAEAQSRIYAKWPIWAQQNCNDGTYPPADKTQMLTDKSIVLTEAKRLTDLIIAGQPAIPAWPVI</sequence>
<gene>
    <name evidence="1" type="ORF">UFOVP1155_13</name>
</gene>
<reference evidence="1" key="1">
    <citation type="submission" date="2020-05" db="EMBL/GenBank/DDBJ databases">
        <authorList>
            <person name="Chiriac C."/>
            <person name="Salcher M."/>
            <person name="Ghai R."/>
            <person name="Kavagutti S V."/>
        </authorList>
    </citation>
    <scope>NUCLEOTIDE SEQUENCE</scope>
</reference>